<evidence type="ECO:0000313" key="3">
    <source>
        <dbReference type="EMBL" id="KAI1613806.1"/>
    </source>
</evidence>
<dbReference type="PANTHER" id="PTHR47585:SF2">
    <property type="entry name" value="DUF1446 DOMAIN PROTEIN (AFU_ORTHOLOGUE AFUA_6G11420)"/>
    <property type="match status" value="1"/>
</dbReference>
<evidence type="ECO:0008006" key="5">
    <source>
        <dbReference type="Google" id="ProtNLM"/>
    </source>
</evidence>
<reference evidence="3" key="1">
    <citation type="journal article" date="2022" name="bioRxiv">
        <title>Deciphering the potential niche of two novel black yeast fungi from a biological soil crust based on their genomes, phenotypes, and melanin regulation.</title>
        <authorList>
            <consortium name="DOE Joint Genome Institute"/>
            <person name="Carr E.C."/>
            <person name="Barton Q."/>
            <person name="Grambo S."/>
            <person name="Sullivan M."/>
            <person name="Renfro C.M."/>
            <person name="Kuo A."/>
            <person name="Pangilinan J."/>
            <person name="Lipzen A."/>
            <person name="Keymanesh K."/>
            <person name="Savage E."/>
            <person name="Barry K."/>
            <person name="Grigoriev I.V."/>
            <person name="Riekhof W.R."/>
            <person name="Harris S.S."/>
        </authorList>
    </citation>
    <scope>NUCLEOTIDE SEQUENCE</scope>
    <source>
        <strain evidence="3">JF 03-4F</strain>
    </source>
</reference>
<feature type="domain" description="AtuA-like ferredoxin-fold" evidence="2">
    <location>
        <begin position="521"/>
        <end position="619"/>
    </location>
</feature>
<evidence type="ECO:0000259" key="1">
    <source>
        <dbReference type="Pfam" id="PF07287"/>
    </source>
</evidence>
<dbReference type="InterPro" id="IPR056362">
    <property type="entry name" value="AtuA-like_ferredoxin_dom"/>
</dbReference>
<dbReference type="Pfam" id="PF07287">
    <property type="entry name" value="AtuA"/>
    <property type="match status" value="1"/>
</dbReference>
<organism evidence="3 4">
    <name type="scientific">Exophiala viscosa</name>
    <dbReference type="NCBI Taxonomy" id="2486360"/>
    <lineage>
        <taxon>Eukaryota</taxon>
        <taxon>Fungi</taxon>
        <taxon>Dikarya</taxon>
        <taxon>Ascomycota</taxon>
        <taxon>Pezizomycotina</taxon>
        <taxon>Eurotiomycetes</taxon>
        <taxon>Chaetothyriomycetidae</taxon>
        <taxon>Chaetothyriales</taxon>
        <taxon>Herpotrichiellaceae</taxon>
        <taxon>Exophiala</taxon>
    </lineage>
</organism>
<evidence type="ECO:0000259" key="2">
    <source>
        <dbReference type="Pfam" id="PF23544"/>
    </source>
</evidence>
<gene>
    <name evidence="3" type="ORF">EDD36DRAFT_208061</name>
</gene>
<dbReference type="Proteomes" id="UP001203852">
    <property type="component" value="Unassembled WGS sequence"/>
</dbReference>
<dbReference type="EMBL" id="MU404353">
    <property type="protein sequence ID" value="KAI1613806.1"/>
    <property type="molecule type" value="Genomic_DNA"/>
</dbReference>
<proteinExistence type="predicted"/>
<evidence type="ECO:0000313" key="4">
    <source>
        <dbReference type="Proteomes" id="UP001203852"/>
    </source>
</evidence>
<keyword evidence="4" id="KW-1185">Reference proteome</keyword>
<sequence>MSPGLTHNRPIRIGGASGGFSDRRHAIPRMARTAEVDVIVGDWLAEMTMTEHGVGKHRRLATGKSQDPKQLALADQLEDAQFSVNFLDCFEPAIPDLKRNKIKLAVNAGSCDTEILAHLVKQMCENAGHPMNVAWVEGDDVIDRIKELSANGEKFRSLNRGKDINLNAWGFEPISAQAYLGGLGIAEAFRQGADIVICGRVADAAPTVGAAAWWHGWNADNIHELAGALVAGHLIECSGYVTGANYSGFKKMLRANKHLDMGFPIAEVDYNGECVVTKEKDTGGLVDVGLVTSQLIYEIQGPLYYNSDVTADIENVQVEELEENRVRFWGVKGLPPPPTTKVGITANAGWQAEYHVFFVGLDMEEKARWTEEHVRESLGDMAEKLSLLKFHLNGTSPVDAPNQDAATVDFKIFAQGRDYEMFDMENPHSFGRKTMVCILESAPGASLSNDLRQIVPKPFQEYYVALFPQSSINHRVHLLYDDSRIIDIDAPKNTVTHPRQQKSYETSDPIDLSQFETVRAPLGHVVMGRSGDKATDANVGLFVRHDDEWDWLRTLLSTDKIKEMLRVEYKGKPIDRFELPHLKCVHFLLHDHLERGYSSTSTYDTLGKNVVEFLRATTVDVPKKFLDRGKI</sequence>
<dbReference type="AlphaFoldDB" id="A0AAN6IDU0"/>
<dbReference type="InterPro" id="IPR010839">
    <property type="entry name" value="AtuA_N"/>
</dbReference>
<accession>A0AAN6IDU0</accession>
<dbReference type="Pfam" id="PF23544">
    <property type="entry name" value="AtuA_ferredoxin"/>
    <property type="match status" value="1"/>
</dbReference>
<protein>
    <recommendedName>
        <fullName evidence="5">DUF1446 domain-containing protein</fullName>
    </recommendedName>
</protein>
<comment type="caution">
    <text evidence="3">The sequence shown here is derived from an EMBL/GenBank/DDBJ whole genome shotgun (WGS) entry which is preliminary data.</text>
</comment>
<feature type="domain" description="Acyclic terpene utilisation N-terminal" evidence="1">
    <location>
        <begin position="11"/>
        <end position="478"/>
    </location>
</feature>
<name>A0AAN6IDU0_9EURO</name>
<dbReference type="PANTHER" id="PTHR47585">
    <property type="match status" value="1"/>
</dbReference>